<protein>
    <submittedName>
        <fullName evidence="1">Uncharacterized protein</fullName>
    </submittedName>
</protein>
<sequence>MTSSERARGGSPGRDLGLALGRLEVVAQLEQREREAAGAVAHALHVGDACLGFDPTLVPCLEAARAA</sequence>
<evidence type="ECO:0000313" key="1">
    <source>
        <dbReference type="EMBL" id="CAA9214927.1"/>
    </source>
</evidence>
<name>A0A6J4H5Y6_9ACTN</name>
<gene>
    <name evidence="1" type="ORF">AVDCRST_MAG20-323</name>
</gene>
<dbReference type="EMBL" id="CADCSY010000015">
    <property type="protein sequence ID" value="CAA9214927.1"/>
    <property type="molecule type" value="Genomic_DNA"/>
</dbReference>
<dbReference type="AlphaFoldDB" id="A0A6J4H5Y6"/>
<organism evidence="1">
    <name type="scientific">uncultured Acidimicrobiales bacterium</name>
    <dbReference type="NCBI Taxonomy" id="310071"/>
    <lineage>
        <taxon>Bacteria</taxon>
        <taxon>Bacillati</taxon>
        <taxon>Actinomycetota</taxon>
        <taxon>Acidimicrobiia</taxon>
        <taxon>Acidimicrobiales</taxon>
        <taxon>environmental samples</taxon>
    </lineage>
</organism>
<accession>A0A6J4H5Y6</accession>
<reference evidence="1" key="1">
    <citation type="submission" date="2020-02" db="EMBL/GenBank/DDBJ databases">
        <authorList>
            <person name="Meier V. D."/>
        </authorList>
    </citation>
    <scope>NUCLEOTIDE SEQUENCE</scope>
    <source>
        <strain evidence="1">AVDCRST_MAG20</strain>
    </source>
</reference>
<proteinExistence type="predicted"/>